<evidence type="ECO:0000256" key="1">
    <source>
        <dbReference type="ARBA" id="ARBA00003279"/>
    </source>
</evidence>
<dbReference type="InterPro" id="IPR001958">
    <property type="entry name" value="Tet-R_TetA/multi-R_MdtG-like"/>
</dbReference>
<feature type="transmembrane region" description="Helical" evidence="8">
    <location>
        <begin position="343"/>
        <end position="361"/>
    </location>
</feature>
<dbReference type="PANTHER" id="PTHR23504">
    <property type="entry name" value="MAJOR FACILITATOR SUPERFAMILY DOMAIN-CONTAINING PROTEIN 10"/>
    <property type="match status" value="1"/>
</dbReference>
<feature type="transmembrane region" description="Helical" evidence="8">
    <location>
        <begin position="169"/>
        <end position="187"/>
    </location>
</feature>
<feature type="transmembrane region" description="Helical" evidence="8">
    <location>
        <begin position="48"/>
        <end position="68"/>
    </location>
</feature>
<dbReference type="GO" id="GO:0016020">
    <property type="term" value="C:membrane"/>
    <property type="evidence" value="ECO:0007669"/>
    <property type="project" value="UniProtKB-SubCell"/>
</dbReference>
<dbReference type="InterPro" id="IPR005829">
    <property type="entry name" value="Sugar_transporter_CS"/>
</dbReference>
<dbReference type="Gene3D" id="1.20.1250.20">
    <property type="entry name" value="MFS general substrate transporter like domains"/>
    <property type="match status" value="1"/>
</dbReference>
<feature type="domain" description="Major facilitator superfamily (MFS) profile" evidence="9">
    <location>
        <begin position="9"/>
        <end position="405"/>
    </location>
</feature>
<evidence type="ECO:0000259" key="9">
    <source>
        <dbReference type="PROSITE" id="PS50850"/>
    </source>
</evidence>
<dbReference type="PROSITE" id="PS50850">
    <property type="entry name" value="MFS"/>
    <property type="match status" value="1"/>
</dbReference>
<dbReference type="SUPFAM" id="SSF103473">
    <property type="entry name" value="MFS general substrate transporter"/>
    <property type="match status" value="1"/>
</dbReference>
<accession>A0A848GT17</accession>
<organism evidence="10 11">
    <name type="scientific">Chitinophaga fulva</name>
    <dbReference type="NCBI Taxonomy" id="2728842"/>
    <lineage>
        <taxon>Bacteria</taxon>
        <taxon>Pseudomonadati</taxon>
        <taxon>Bacteroidota</taxon>
        <taxon>Chitinophagia</taxon>
        <taxon>Chitinophagales</taxon>
        <taxon>Chitinophagaceae</taxon>
        <taxon>Chitinophaga</taxon>
    </lineage>
</organism>
<keyword evidence="11" id="KW-1185">Reference proteome</keyword>
<dbReference type="PROSITE" id="PS00216">
    <property type="entry name" value="SUGAR_TRANSPORT_1"/>
    <property type="match status" value="1"/>
</dbReference>
<feature type="transmembrane region" description="Helical" evidence="8">
    <location>
        <begin position="256"/>
        <end position="274"/>
    </location>
</feature>
<proteinExistence type="inferred from homology"/>
<reference evidence="10 11" key="1">
    <citation type="submission" date="2020-04" db="EMBL/GenBank/DDBJ databases">
        <title>Chitinophaga sp. G-6-1-13 sp. nov., isolated from soil.</title>
        <authorList>
            <person name="Dahal R.H."/>
            <person name="Chaudhary D.K."/>
        </authorList>
    </citation>
    <scope>NUCLEOTIDE SEQUENCE [LARGE SCALE GENOMIC DNA]</scope>
    <source>
        <strain evidence="10 11">G-6-1-13</strain>
    </source>
</reference>
<evidence type="ECO:0000313" key="11">
    <source>
        <dbReference type="Proteomes" id="UP000583266"/>
    </source>
</evidence>
<evidence type="ECO:0000256" key="6">
    <source>
        <dbReference type="ARBA" id="ARBA00022989"/>
    </source>
</evidence>
<sequence>MHTTSKKAAISFIFITLLIDVMGWGLIIPVMADLIAQLKHIPVNEASTYGALLLSVFAITQFLFAPVVGNLSDRYGRRPVLLLSLLGFGIDYIILALAPHYWWLFIGRVVAGITGASFTTATAYIADISTDETSKAKNFGLIGAAFGLGFVLGPALGALLATWGIRAPFYAAAVLCLLNCLYGYFLLPESLSKENRRPFEWKRANPFGSLKFLTRHPEIGGLAFSFFLIYLGSQAVQGNWNFFTIYRFNWSEKMVGISLAVVGVLVGAVQAGLTRVINPKIGNEKSIYLGLSLYALGLLLFAFATQGWMMFAFLIPYCLGGICGPSLQSVISGHVPPNQQGELQGALTSLMSLTTVVGPLIMNSTFAYFTSAKAPFYFPGMHFLIGAVCMMLSVIITYKVLTREKRENPELAGVIKGSAPIGETPMH</sequence>
<feature type="transmembrane region" description="Helical" evidence="8">
    <location>
        <begin position="310"/>
        <end position="331"/>
    </location>
</feature>
<evidence type="ECO:0000256" key="3">
    <source>
        <dbReference type="ARBA" id="ARBA00007520"/>
    </source>
</evidence>
<gene>
    <name evidence="10" type="ORF">HHL17_21455</name>
</gene>
<keyword evidence="6 8" id="KW-1133">Transmembrane helix</keyword>
<evidence type="ECO:0000313" key="10">
    <source>
        <dbReference type="EMBL" id="NML39780.1"/>
    </source>
</evidence>
<feature type="transmembrane region" description="Helical" evidence="8">
    <location>
        <begin position="105"/>
        <end position="126"/>
    </location>
</feature>
<dbReference type="Pfam" id="PF07690">
    <property type="entry name" value="MFS_1"/>
    <property type="match status" value="1"/>
</dbReference>
<evidence type="ECO:0000256" key="4">
    <source>
        <dbReference type="ARBA" id="ARBA00022448"/>
    </source>
</evidence>
<comment type="subcellular location">
    <subcellularLocation>
        <location evidence="2">Membrane</location>
        <topology evidence="2">Multi-pass membrane protein</topology>
    </subcellularLocation>
</comment>
<dbReference type="PRINTS" id="PR01035">
    <property type="entry name" value="TCRTETA"/>
</dbReference>
<feature type="transmembrane region" description="Helical" evidence="8">
    <location>
        <begin position="80"/>
        <end position="99"/>
    </location>
</feature>
<comment type="similarity">
    <text evidence="3">Belongs to the major facilitator superfamily. TCR/Tet family.</text>
</comment>
<dbReference type="CDD" id="cd17388">
    <property type="entry name" value="MFS_TetA"/>
    <property type="match status" value="1"/>
</dbReference>
<protein>
    <submittedName>
        <fullName evidence="10">TCR/Tet family MFS transporter</fullName>
    </submittedName>
</protein>
<dbReference type="InterPro" id="IPR011701">
    <property type="entry name" value="MFS"/>
</dbReference>
<keyword evidence="4" id="KW-0813">Transport</keyword>
<feature type="transmembrane region" description="Helical" evidence="8">
    <location>
        <begin position="138"/>
        <end position="163"/>
    </location>
</feature>
<feature type="transmembrane region" description="Helical" evidence="8">
    <location>
        <begin position="12"/>
        <end position="36"/>
    </location>
</feature>
<dbReference type="Proteomes" id="UP000583266">
    <property type="component" value="Unassembled WGS sequence"/>
</dbReference>
<feature type="transmembrane region" description="Helical" evidence="8">
    <location>
        <begin position="286"/>
        <end position="304"/>
    </location>
</feature>
<feature type="transmembrane region" description="Helical" evidence="8">
    <location>
        <begin position="381"/>
        <end position="401"/>
    </location>
</feature>
<dbReference type="EMBL" id="JABBGC010000002">
    <property type="protein sequence ID" value="NML39780.1"/>
    <property type="molecule type" value="Genomic_DNA"/>
</dbReference>
<evidence type="ECO:0000256" key="8">
    <source>
        <dbReference type="SAM" id="Phobius"/>
    </source>
</evidence>
<keyword evidence="5 8" id="KW-0812">Transmembrane</keyword>
<dbReference type="PANTHER" id="PTHR23504:SF15">
    <property type="entry name" value="MAJOR FACILITATOR SUPERFAMILY (MFS) PROFILE DOMAIN-CONTAINING PROTEIN"/>
    <property type="match status" value="1"/>
</dbReference>
<evidence type="ECO:0000256" key="7">
    <source>
        <dbReference type="ARBA" id="ARBA00023136"/>
    </source>
</evidence>
<keyword evidence="7 8" id="KW-0472">Membrane</keyword>
<feature type="transmembrane region" description="Helical" evidence="8">
    <location>
        <begin position="219"/>
        <end position="236"/>
    </location>
</feature>
<evidence type="ECO:0000256" key="5">
    <source>
        <dbReference type="ARBA" id="ARBA00022692"/>
    </source>
</evidence>
<comment type="caution">
    <text evidence="10">The sequence shown here is derived from an EMBL/GenBank/DDBJ whole genome shotgun (WGS) entry which is preliminary data.</text>
</comment>
<name>A0A848GT17_9BACT</name>
<dbReference type="InterPro" id="IPR020846">
    <property type="entry name" value="MFS_dom"/>
</dbReference>
<evidence type="ECO:0000256" key="2">
    <source>
        <dbReference type="ARBA" id="ARBA00004141"/>
    </source>
</evidence>
<dbReference type="GO" id="GO:0022857">
    <property type="term" value="F:transmembrane transporter activity"/>
    <property type="evidence" value="ECO:0007669"/>
    <property type="project" value="InterPro"/>
</dbReference>
<dbReference type="AlphaFoldDB" id="A0A848GT17"/>
<dbReference type="InterPro" id="IPR036259">
    <property type="entry name" value="MFS_trans_sf"/>
</dbReference>
<comment type="function">
    <text evidence="1">Resistance to tetracycline by an active tetracycline efflux. This is an energy-dependent process that decreases the accumulation of the antibiotic in whole cells. This protein functions as a metal-tetracycline/H(+) antiporter.</text>
</comment>